<evidence type="ECO:0000256" key="1">
    <source>
        <dbReference type="ARBA" id="ARBA00022714"/>
    </source>
</evidence>
<evidence type="ECO:0000256" key="2">
    <source>
        <dbReference type="ARBA" id="ARBA00022723"/>
    </source>
</evidence>
<dbReference type="InterPro" id="IPR017941">
    <property type="entry name" value="Rieske_2Fe-2S"/>
</dbReference>
<dbReference type="GO" id="GO:0046872">
    <property type="term" value="F:metal ion binding"/>
    <property type="evidence" value="ECO:0007669"/>
    <property type="project" value="UniProtKB-KW"/>
</dbReference>
<name>A0A9D5K997_UNCW3</name>
<keyword evidence="1" id="KW-0001">2Fe-2S</keyword>
<evidence type="ECO:0000256" key="5">
    <source>
        <dbReference type="ARBA" id="ARBA00023014"/>
    </source>
</evidence>
<evidence type="ECO:0000313" key="8">
    <source>
        <dbReference type="Proteomes" id="UP000630660"/>
    </source>
</evidence>
<dbReference type="SUPFAM" id="SSF50022">
    <property type="entry name" value="ISP domain"/>
    <property type="match status" value="1"/>
</dbReference>
<proteinExistence type="predicted"/>
<gene>
    <name evidence="7" type="ORF">GF359_01760</name>
</gene>
<keyword evidence="5" id="KW-0411">Iron-sulfur</keyword>
<dbReference type="Gene3D" id="3.90.380.10">
    <property type="entry name" value="Naphthalene 1,2-dioxygenase Alpha Subunit, Chain A, domain 1"/>
    <property type="match status" value="1"/>
</dbReference>
<dbReference type="SUPFAM" id="SSF55961">
    <property type="entry name" value="Bet v1-like"/>
    <property type="match status" value="1"/>
</dbReference>
<dbReference type="PANTHER" id="PTHR21266:SF59">
    <property type="entry name" value="BLR4922 PROTEIN"/>
    <property type="match status" value="1"/>
</dbReference>
<evidence type="ECO:0000259" key="6">
    <source>
        <dbReference type="PROSITE" id="PS51296"/>
    </source>
</evidence>
<dbReference type="Gene3D" id="2.102.10.10">
    <property type="entry name" value="Rieske [2Fe-2S] iron-sulphur domain"/>
    <property type="match status" value="1"/>
</dbReference>
<organism evidence="7 8">
    <name type="scientific">candidate division WOR-3 bacterium</name>
    <dbReference type="NCBI Taxonomy" id="2052148"/>
    <lineage>
        <taxon>Bacteria</taxon>
        <taxon>Bacteria division WOR-3</taxon>
    </lineage>
</organism>
<evidence type="ECO:0000256" key="3">
    <source>
        <dbReference type="ARBA" id="ARBA00023002"/>
    </source>
</evidence>
<dbReference type="InterPro" id="IPR036922">
    <property type="entry name" value="Rieske_2Fe-2S_sf"/>
</dbReference>
<dbReference type="PANTHER" id="PTHR21266">
    <property type="entry name" value="IRON-SULFUR DOMAIN CONTAINING PROTEIN"/>
    <property type="match status" value="1"/>
</dbReference>
<comment type="caution">
    <text evidence="7">The sequence shown here is derived from an EMBL/GenBank/DDBJ whole genome shotgun (WGS) entry which is preliminary data.</text>
</comment>
<dbReference type="EMBL" id="WJKJ01000053">
    <property type="protein sequence ID" value="MBD3363919.1"/>
    <property type="molecule type" value="Genomic_DNA"/>
</dbReference>
<dbReference type="Pfam" id="PF00355">
    <property type="entry name" value="Rieske"/>
    <property type="match status" value="1"/>
</dbReference>
<evidence type="ECO:0000256" key="4">
    <source>
        <dbReference type="ARBA" id="ARBA00023004"/>
    </source>
</evidence>
<dbReference type="AlphaFoldDB" id="A0A9D5K997"/>
<dbReference type="InterPro" id="IPR044043">
    <property type="entry name" value="VanA_C_cat"/>
</dbReference>
<accession>A0A9D5K997</accession>
<keyword evidence="2" id="KW-0479">Metal-binding</keyword>
<sequence length="322" mass="36587">MIRNQWYAVLDSKEIKKGKLLGVTRMGEKLVFWRNTDGAIGCLADKCAHRGVKLSCGKIISGSVQCPFHGFRYDTSGKGILIPANGRNAAVPRNFKVPSYPALDAHGLIWIFWGEAKKLPEIPWFDNLGSDFSYSTVADPWDAHYSRVIENQLDVVHLPFVHYNTIGRGNKTLVHGPLAELEGSAIRVWMRNAVDDGRTRPAKPSQIDKSSSPVYLYFIYPNIWQNVISDDLRVMIAFAPVDEAHTVAYLRFYQRFIKVPGLKQFVNWIGGRGNIRIAHQDRRVVETQQPKPSGLKIGENLIQGDNPIVLYRKYREKLQKKR</sequence>
<dbReference type="GO" id="GO:0051537">
    <property type="term" value="F:2 iron, 2 sulfur cluster binding"/>
    <property type="evidence" value="ECO:0007669"/>
    <property type="project" value="UniProtKB-KW"/>
</dbReference>
<protein>
    <submittedName>
        <fullName evidence="7">Rieske 2Fe-2S domain-containing protein</fullName>
    </submittedName>
</protein>
<keyword evidence="4" id="KW-0408">Iron</keyword>
<dbReference type="Pfam" id="PF19112">
    <property type="entry name" value="VanA_C"/>
    <property type="match status" value="1"/>
</dbReference>
<dbReference type="InterPro" id="IPR050584">
    <property type="entry name" value="Cholesterol_7-desaturase"/>
</dbReference>
<reference evidence="7" key="1">
    <citation type="submission" date="2019-11" db="EMBL/GenBank/DDBJ databases">
        <title>Microbial mats filling the niche in hypersaline microbial mats.</title>
        <authorList>
            <person name="Wong H.L."/>
            <person name="Macleod F.I."/>
            <person name="White R.A. III"/>
            <person name="Burns B.P."/>
        </authorList>
    </citation>
    <scope>NUCLEOTIDE SEQUENCE</scope>
    <source>
        <strain evidence="7">Bin_327</strain>
    </source>
</reference>
<feature type="domain" description="Rieske" evidence="6">
    <location>
        <begin position="6"/>
        <end position="111"/>
    </location>
</feature>
<dbReference type="GO" id="GO:0016491">
    <property type="term" value="F:oxidoreductase activity"/>
    <property type="evidence" value="ECO:0007669"/>
    <property type="project" value="UniProtKB-KW"/>
</dbReference>
<keyword evidence="3" id="KW-0560">Oxidoreductase</keyword>
<dbReference type="Proteomes" id="UP000630660">
    <property type="component" value="Unassembled WGS sequence"/>
</dbReference>
<dbReference type="PROSITE" id="PS51296">
    <property type="entry name" value="RIESKE"/>
    <property type="match status" value="1"/>
</dbReference>
<evidence type="ECO:0000313" key="7">
    <source>
        <dbReference type="EMBL" id="MBD3363919.1"/>
    </source>
</evidence>